<dbReference type="EMBL" id="BQKI01000018">
    <property type="protein sequence ID" value="GJN11292.1"/>
    <property type="molecule type" value="Genomic_DNA"/>
</dbReference>
<keyword evidence="2" id="KW-1185">Reference proteome</keyword>
<accession>A0AAV5DME4</accession>
<dbReference type="Proteomes" id="UP001054889">
    <property type="component" value="Unassembled WGS sequence"/>
</dbReference>
<reference evidence="1" key="1">
    <citation type="journal article" date="2018" name="DNA Res.">
        <title>Multiple hybrid de novo genome assembly of finger millet, an orphan allotetraploid crop.</title>
        <authorList>
            <person name="Hatakeyama M."/>
            <person name="Aluri S."/>
            <person name="Balachadran M.T."/>
            <person name="Sivarajan S.R."/>
            <person name="Patrignani A."/>
            <person name="Gruter S."/>
            <person name="Poveda L."/>
            <person name="Shimizu-Inatsugi R."/>
            <person name="Baeten J."/>
            <person name="Francoijs K.J."/>
            <person name="Nataraja K.N."/>
            <person name="Reddy Y.A.N."/>
            <person name="Phadnis S."/>
            <person name="Ravikumar R.L."/>
            <person name="Schlapbach R."/>
            <person name="Sreeman S.M."/>
            <person name="Shimizu K.K."/>
        </authorList>
    </citation>
    <scope>NUCLEOTIDE SEQUENCE</scope>
</reference>
<gene>
    <name evidence="1" type="primary">ga29472</name>
    <name evidence="1" type="ORF">PR202_ga29472</name>
</gene>
<evidence type="ECO:0000313" key="2">
    <source>
        <dbReference type="Proteomes" id="UP001054889"/>
    </source>
</evidence>
<reference evidence="1" key="2">
    <citation type="submission" date="2021-12" db="EMBL/GenBank/DDBJ databases">
        <title>Resequencing data analysis of finger millet.</title>
        <authorList>
            <person name="Hatakeyama M."/>
            <person name="Aluri S."/>
            <person name="Balachadran M.T."/>
            <person name="Sivarajan S.R."/>
            <person name="Poveda L."/>
            <person name="Shimizu-Inatsugi R."/>
            <person name="Schlapbach R."/>
            <person name="Sreeman S.M."/>
            <person name="Shimizu K.K."/>
        </authorList>
    </citation>
    <scope>NUCLEOTIDE SEQUENCE</scope>
</reference>
<name>A0AAV5DME4_ELECO</name>
<dbReference type="AlphaFoldDB" id="A0AAV5DME4"/>
<organism evidence="1 2">
    <name type="scientific">Eleusine coracana subsp. coracana</name>
    <dbReference type="NCBI Taxonomy" id="191504"/>
    <lineage>
        <taxon>Eukaryota</taxon>
        <taxon>Viridiplantae</taxon>
        <taxon>Streptophyta</taxon>
        <taxon>Embryophyta</taxon>
        <taxon>Tracheophyta</taxon>
        <taxon>Spermatophyta</taxon>
        <taxon>Magnoliopsida</taxon>
        <taxon>Liliopsida</taxon>
        <taxon>Poales</taxon>
        <taxon>Poaceae</taxon>
        <taxon>PACMAD clade</taxon>
        <taxon>Chloridoideae</taxon>
        <taxon>Cynodonteae</taxon>
        <taxon>Eleusininae</taxon>
        <taxon>Eleusine</taxon>
    </lineage>
</organism>
<sequence length="189" mass="21258">MTGGFARLTLQSHLAASPVATRYKFNWATTTMEKTGDAHTACKTADNGQLVFVSASRGRVPRRYQLLLLTSNCIELGSWAPLLGSLASCGPGHRVRIPSFLLAPCPSINLRNVSSSGRCRVSNLRAKEVLHRRFHPRQWVMFPETFNDNRNWRCFLNTFTGERFYPLAAQPDLDGDCSVLRRTHEGLFF</sequence>
<proteinExistence type="predicted"/>
<evidence type="ECO:0000313" key="1">
    <source>
        <dbReference type="EMBL" id="GJN11292.1"/>
    </source>
</evidence>
<protein>
    <submittedName>
        <fullName evidence="1">Uncharacterized protein</fullName>
    </submittedName>
</protein>
<comment type="caution">
    <text evidence="1">The sequence shown here is derived from an EMBL/GenBank/DDBJ whole genome shotgun (WGS) entry which is preliminary data.</text>
</comment>